<dbReference type="AlphaFoldDB" id="A0A432XTT0"/>
<evidence type="ECO:0000313" key="1">
    <source>
        <dbReference type="EMBL" id="RUO52073.1"/>
    </source>
</evidence>
<protein>
    <submittedName>
        <fullName evidence="1">Uncharacterized protein</fullName>
    </submittedName>
</protein>
<accession>A0A432XTT0</accession>
<comment type="caution">
    <text evidence="1">The sequence shown here is derived from an EMBL/GenBank/DDBJ whole genome shotgun (WGS) entry which is preliminary data.</text>
</comment>
<evidence type="ECO:0000313" key="2">
    <source>
        <dbReference type="Proteomes" id="UP000287198"/>
    </source>
</evidence>
<sequence length="136" mass="16157">MFKRVYLAFKGSRLWLAAIDSAKQRDYDESKKLLVKMESIGVHPNIEYCLLRGFIEYSTHQKQLASKFLNMAMGKLNKAKRFNQNEKLYLTAYAESILKEYDEEHEYTTLSDIDLASVSWHLKDKFPLIEHPYWKR</sequence>
<organism evidence="1 2">
    <name type="scientific">Pseudidiomarina halophila</name>
    <dbReference type="NCBI Taxonomy" id="1449799"/>
    <lineage>
        <taxon>Bacteria</taxon>
        <taxon>Pseudomonadati</taxon>
        <taxon>Pseudomonadota</taxon>
        <taxon>Gammaproteobacteria</taxon>
        <taxon>Alteromonadales</taxon>
        <taxon>Idiomarinaceae</taxon>
        <taxon>Pseudidiomarina</taxon>
    </lineage>
</organism>
<dbReference type="OrthoDB" id="9859923at2"/>
<dbReference type="EMBL" id="PIPW01000003">
    <property type="protein sequence ID" value="RUO52073.1"/>
    <property type="molecule type" value="Genomic_DNA"/>
</dbReference>
<dbReference type="RefSeq" id="WP_126764174.1">
    <property type="nucleotide sequence ID" value="NZ_JBHLTZ010000010.1"/>
</dbReference>
<reference evidence="2" key="1">
    <citation type="journal article" date="2018" name="Front. Microbiol.">
        <title>Genome-Based Analysis Reveals the Taxonomy and Diversity of the Family Idiomarinaceae.</title>
        <authorList>
            <person name="Liu Y."/>
            <person name="Lai Q."/>
            <person name="Shao Z."/>
        </authorList>
    </citation>
    <scope>NUCLEOTIDE SEQUENCE [LARGE SCALE GENOMIC DNA]</scope>
    <source>
        <strain evidence="2">BH195</strain>
    </source>
</reference>
<keyword evidence="2" id="KW-1185">Reference proteome</keyword>
<name>A0A432XTT0_9GAMM</name>
<proteinExistence type="predicted"/>
<gene>
    <name evidence="1" type="ORF">CWI69_10580</name>
</gene>
<dbReference type="Proteomes" id="UP000287198">
    <property type="component" value="Unassembled WGS sequence"/>
</dbReference>